<reference evidence="1" key="1">
    <citation type="submission" date="2019-08" db="EMBL/GenBank/DDBJ databases">
        <authorList>
            <person name="Kucharzyk K."/>
            <person name="Murdoch R.W."/>
            <person name="Higgins S."/>
            <person name="Loffler F."/>
        </authorList>
    </citation>
    <scope>NUCLEOTIDE SEQUENCE</scope>
</reference>
<organism evidence="1">
    <name type="scientific">bioreactor metagenome</name>
    <dbReference type="NCBI Taxonomy" id="1076179"/>
    <lineage>
        <taxon>unclassified sequences</taxon>
        <taxon>metagenomes</taxon>
        <taxon>ecological metagenomes</taxon>
    </lineage>
</organism>
<name>A0A645C242_9ZZZZ</name>
<gene>
    <name evidence="1" type="ORF">SDC9_118811</name>
</gene>
<evidence type="ECO:0000313" key="1">
    <source>
        <dbReference type="EMBL" id="MPM71840.1"/>
    </source>
</evidence>
<comment type="caution">
    <text evidence="1">The sequence shown here is derived from an EMBL/GenBank/DDBJ whole genome shotgun (WGS) entry which is preliminary data.</text>
</comment>
<protein>
    <submittedName>
        <fullName evidence="1">Uncharacterized protein</fullName>
    </submittedName>
</protein>
<dbReference type="AlphaFoldDB" id="A0A645C242"/>
<accession>A0A645C242</accession>
<dbReference type="EMBL" id="VSSQ01024364">
    <property type="protein sequence ID" value="MPM71840.1"/>
    <property type="molecule type" value="Genomic_DNA"/>
</dbReference>
<proteinExistence type="predicted"/>
<sequence length="249" mass="26725">MGADTFLIAGQSVRVQPEFAARAAQSGIVEIGRLKDNGAGVRLNARLQTAHDTGDADRLRRIAYHESLRRNCPLLMVEGREGHALSCLPHHDMAFAALRRDFADIEGVHGLAVFHHDIVCDVDDVVDGAHAAGPDPLPQPFGRGADFDIGDGPCRIAGAENGSLHSDIHKLIDFPSAALDGGNMPFERLVEGGRHFAGDADDRLNIRAVGGDFNVIYHIIEAQDLLDVLADLAGLLYEENAVFNAVGEI</sequence>